<dbReference type="EMBL" id="CACVKT020002165">
    <property type="protein sequence ID" value="CAC5375879.1"/>
    <property type="molecule type" value="Genomic_DNA"/>
</dbReference>
<evidence type="ECO:0000256" key="2">
    <source>
        <dbReference type="SAM" id="SignalP"/>
    </source>
</evidence>
<dbReference type="PROSITE" id="PS00018">
    <property type="entry name" value="EF_HAND_1"/>
    <property type="match status" value="2"/>
</dbReference>
<feature type="chain" id="PRO_5027069099" description="EF-hand domain-containing protein" evidence="2">
    <location>
        <begin position="18"/>
        <end position="173"/>
    </location>
</feature>
<feature type="domain" description="EF-hand" evidence="3">
    <location>
        <begin position="65"/>
        <end position="100"/>
    </location>
</feature>
<sequence length="173" mass="19408">MMFNVLCLALMVCSSLAVPLSSTTVLPTTVSVQSTQSALDKLRHLVGQQVAVLWQSADTNKDGKFTASDMNVIFTDYDHDNNGVITKAEFIGRFTRNQPEMDTIAQGLFLTLDVNQDSTITQHDLDLFYQRMDTDHNKHVNQSEFEKYFTEVMTLLFVIQLQGNTTTTTTASK</sequence>
<proteinExistence type="predicted"/>
<organism evidence="4 5">
    <name type="scientific">Mytilus coruscus</name>
    <name type="common">Sea mussel</name>
    <dbReference type="NCBI Taxonomy" id="42192"/>
    <lineage>
        <taxon>Eukaryota</taxon>
        <taxon>Metazoa</taxon>
        <taxon>Spiralia</taxon>
        <taxon>Lophotrochozoa</taxon>
        <taxon>Mollusca</taxon>
        <taxon>Bivalvia</taxon>
        <taxon>Autobranchia</taxon>
        <taxon>Pteriomorphia</taxon>
        <taxon>Mytilida</taxon>
        <taxon>Mytiloidea</taxon>
        <taxon>Mytilidae</taxon>
        <taxon>Mytilinae</taxon>
        <taxon>Mytilus</taxon>
    </lineage>
</organism>
<keyword evidence="1" id="KW-0106">Calcium</keyword>
<dbReference type="InterPro" id="IPR011992">
    <property type="entry name" value="EF-hand-dom_pair"/>
</dbReference>
<feature type="domain" description="EF-hand" evidence="3">
    <location>
        <begin position="120"/>
        <end position="155"/>
    </location>
</feature>
<name>A0A6J8AXL8_MYTCO</name>
<keyword evidence="2" id="KW-0732">Signal</keyword>
<dbReference type="Pfam" id="PF13499">
    <property type="entry name" value="EF-hand_7"/>
    <property type="match status" value="1"/>
</dbReference>
<dbReference type="Proteomes" id="UP000507470">
    <property type="component" value="Unassembled WGS sequence"/>
</dbReference>
<gene>
    <name evidence="4" type="ORF">MCOR_12733</name>
</gene>
<dbReference type="AlphaFoldDB" id="A0A6J8AXL8"/>
<dbReference type="OrthoDB" id="6132562at2759"/>
<evidence type="ECO:0000259" key="3">
    <source>
        <dbReference type="PROSITE" id="PS50222"/>
    </source>
</evidence>
<dbReference type="InterPro" id="IPR018247">
    <property type="entry name" value="EF_Hand_1_Ca_BS"/>
</dbReference>
<dbReference type="Gene3D" id="1.10.238.10">
    <property type="entry name" value="EF-hand"/>
    <property type="match status" value="1"/>
</dbReference>
<feature type="signal peptide" evidence="2">
    <location>
        <begin position="1"/>
        <end position="17"/>
    </location>
</feature>
<evidence type="ECO:0000313" key="4">
    <source>
        <dbReference type="EMBL" id="CAC5375879.1"/>
    </source>
</evidence>
<keyword evidence="5" id="KW-1185">Reference proteome</keyword>
<evidence type="ECO:0000313" key="5">
    <source>
        <dbReference type="Proteomes" id="UP000507470"/>
    </source>
</evidence>
<protein>
    <recommendedName>
        <fullName evidence="3">EF-hand domain-containing protein</fullName>
    </recommendedName>
</protein>
<evidence type="ECO:0000256" key="1">
    <source>
        <dbReference type="ARBA" id="ARBA00022837"/>
    </source>
</evidence>
<accession>A0A6J8AXL8</accession>
<dbReference type="GO" id="GO:0005509">
    <property type="term" value="F:calcium ion binding"/>
    <property type="evidence" value="ECO:0007669"/>
    <property type="project" value="InterPro"/>
</dbReference>
<dbReference type="SUPFAM" id="SSF47473">
    <property type="entry name" value="EF-hand"/>
    <property type="match status" value="1"/>
</dbReference>
<dbReference type="PROSITE" id="PS50222">
    <property type="entry name" value="EF_HAND_2"/>
    <property type="match status" value="2"/>
</dbReference>
<reference evidence="4 5" key="1">
    <citation type="submission" date="2020-06" db="EMBL/GenBank/DDBJ databases">
        <authorList>
            <person name="Li R."/>
            <person name="Bekaert M."/>
        </authorList>
    </citation>
    <scope>NUCLEOTIDE SEQUENCE [LARGE SCALE GENOMIC DNA]</scope>
    <source>
        <strain evidence="5">wild</strain>
    </source>
</reference>
<dbReference type="InterPro" id="IPR002048">
    <property type="entry name" value="EF_hand_dom"/>
</dbReference>